<feature type="region of interest" description="Disordered" evidence="1">
    <location>
        <begin position="1072"/>
        <end position="1099"/>
    </location>
</feature>
<feature type="compositionally biased region" description="Low complexity" evidence="1">
    <location>
        <begin position="780"/>
        <end position="802"/>
    </location>
</feature>
<feature type="region of interest" description="Disordered" evidence="1">
    <location>
        <begin position="360"/>
        <end position="412"/>
    </location>
</feature>
<feature type="region of interest" description="Disordered" evidence="1">
    <location>
        <begin position="873"/>
        <end position="956"/>
    </location>
</feature>
<feature type="compositionally biased region" description="Low complexity" evidence="1">
    <location>
        <begin position="594"/>
        <end position="611"/>
    </location>
</feature>
<dbReference type="InterPro" id="IPR042403">
    <property type="entry name" value="Spt21/Ams2"/>
</dbReference>
<feature type="compositionally biased region" description="Gly residues" evidence="1">
    <location>
        <begin position="939"/>
        <end position="948"/>
    </location>
</feature>
<dbReference type="EMBL" id="LWDF02000533">
    <property type="protein sequence ID" value="KAE8245158.1"/>
    <property type="molecule type" value="Genomic_DNA"/>
</dbReference>
<feature type="compositionally biased region" description="Low complexity" evidence="1">
    <location>
        <begin position="239"/>
        <end position="254"/>
    </location>
</feature>
<feature type="compositionally biased region" description="Polar residues" evidence="1">
    <location>
        <begin position="927"/>
        <end position="936"/>
    </location>
</feature>
<dbReference type="GO" id="GO:0000183">
    <property type="term" value="P:rDNA heterochromatin formation"/>
    <property type="evidence" value="ECO:0007669"/>
    <property type="project" value="TreeGrafter"/>
</dbReference>
<dbReference type="PANTHER" id="PTHR39147">
    <property type="entry name" value="PROTEIN SPT21"/>
    <property type="match status" value="1"/>
</dbReference>
<dbReference type="AlphaFoldDB" id="A0A177TGT4"/>
<feature type="compositionally biased region" description="Polar residues" evidence="1">
    <location>
        <begin position="310"/>
        <end position="345"/>
    </location>
</feature>
<feature type="compositionally biased region" description="Polar residues" evidence="1">
    <location>
        <begin position="497"/>
        <end position="516"/>
    </location>
</feature>
<feature type="compositionally biased region" description="Low complexity" evidence="1">
    <location>
        <begin position="459"/>
        <end position="473"/>
    </location>
</feature>
<dbReference type="PANTHER" id="PTHR39147:SF1">
    <property type="entry name" value="PROTEIN SPT21"/>
    <property type="match status" value="1"/>
</dbReference>
<feature type="region of interest" description="Disordered" evidence="1">
    <location>
        <begin position="132"/>
        <end position="158"/>
    </location>
</feature>
<organism evidence="3 4">
    <name type="scientific">Tilletia indica</name>
    <dbReference type="NCBI Taxonomy" id="43049"/>
    <lineage>
        <taxon>Eukaryota</taxon>
        <taxon>Fungi</taxon>
        <taxon>Dikarya</taxon>
        <taxon>Basidiomycota</taxon>
        <taxon>Ustilaginomycotina</taxon>
        <taxon>Exobasidiomycetes</taxon>
        <taxon>Tilletiales</taxon>
        <taxon>Tilletiaceae</taxon>
        <taxon>Tilletia</taxon>
    </lineage>
</organism>
<feature type="compositionally biased region" description="Polar residues" evidence="1">
    <location>
        <begin position="1021"/>
        <end position="1030"/>
    </location>
</feature>
<feature type="compositionally biased region" description="Low complexity" evidence="1">
    <location>
        <begin position="519"/>
        <end position="541"/>
    </location>
</feature>
<comment type="caution">
    <text evidence="3">The sequence shown here is derived from an EMBL/GenBank/DDBJ whole genome shotgun (WGS) entry which is preliminary data.</text>
</comment>
<reference evidence="3" key="1">
    <citation type="submission" date="2016-04" db="EMBL/GenBank/DDBJ databases">
        <authorList>
            <person name="Nguyen H.D."/>
            <person name="Samba Siva P."/>
            <person name="Cullis J."/>
            <person name="Levesque C.A."/>
            <person name="Hambleton S."/>
        </authorList>
    </citation>
    <scope>NUCLEOTIDE SEQUENCE</scope>
    <source>
        <strain evidence="3">DAOMC 236416</strain>
    </source>
</reference>
<dbReference type="GO" id="GO:0006357">
    <property type="term" value="P:regulation of transcription by RNA polymerase II"/>
    <property type="evidence" value="ECO:0007669"/>
    <property type="project" value="TreeGrafter"/>
</dbReference>
<feature type="region of interest" description="Disordered" evidence="1">
    <location>
        <begin position="236"/>
        <end position="345"/>
    </location>
</feature>
<feature type="region of interest" description="Disordered" evidence="1">
    <location>
        <begin position="974"/>
        <end position="1044"/>
    </location>
</feature>
<feature type="compositionally biased region" description="Polar residues" evidence="1">
    <location>
        <begin position="258"/>
        <end position="287"/>
    </location>
</feature>
<feature type="compositionally biased region" description="Low complexity" evidence="1">
    <location>
        <begin position="396"/>
        <end position="409"/>
    </location>
</feature>
<feature type="compositionally biased region" description="Polar residues" evidence="1">
    <location>
        <begin position="362"/>
        <end position="383"/>
    </location>
</feature>
<accession>A0A177TGT4</accession>
<feature type="region of interest" description="Disordered" evidence="1">
    <location>
        <begin position="442"/>
        <end position="473"/>
    </location>
</feature>
<feature type="compositionally biased region" description="Gly residues" evidence="1">
    <location>
        <begin position="873"/>
        <end position="894"/>
    </location>
</feature>
<dbReference type="Proteomes" id="UP000077521">
    <property type="component" value="Unassembled WGS sequence"/>
</dbReference>
<feature type="compositionally biased region" description="Gly residues" evidence="1">
    <location>
        <begin position="982"/>
        <end position="994"/>
    </location>
</feature>
<protein>
    <recommendedName>
        <fullName evidence="2">Ams2/SPT21 N-terminal domain-containing protein</fullName>
    </recommendedName>
</protein>
<evidence type="ECO:0000313" key="4">
    <source>
        <dbReference type="Proteomes" id="UP000077521"/>
    </source>
</evidence>
<feature type="region of interest" description="Disordered" evidence="1">
    <location>
        <begin position="488"/>
        <end position="614"/>
    </location>
</feature>
<feature type="compositionally biased region" description="Polar residues" evidence="1">
    <location>
        <begin position="750"/>
        <end position="779"/>
    </location>
</feature>
<gene>
    <name evidence="3" type="ORF">A4X13_0g6065</name>
</gene>
<feature type="compositionally biased region" description="Low complexity" evidence="1">
    <location>
        <begin position="442"/>
        <end position="451"/>
    </location>
</feature>
<evidence type="ECO:0000259" key="2">
    <source>
        <dbReference type="Pfam" id="PF25823"/>
    </source>
</evidence>
<feature type="region of interest" description="Disordered" evidence="1">
    <location>
        <begin position="634"/>
        <end position="802"/>
    </location>
</feature>
<dbReference type="InterPro" id="IPR057725">
    <property type="entry name" value="Ams2-SPT21_N"/>
</dbReference>
<feature type="compositionally biased region" description="Low complexity" evidence="1">
    <location>
        <begin position="146"/>
        <end position="155"/>
    </location>
</feature>
<name>A0A177TGT4_9BASI</name>
<keyword evidence="4" id="KW-1185">Reference proteome</keyword>
<dbReference type="GO" id="GO:0030466">
    <property type="term" value="P:silent mating-type cassette heterochromatin formation"/>
    <property type="evidence" value="ECO:0007669"/>
    <property type="project" value="TreeGrafter"/>
</dbReference>
<feature type="compositionally biased region" description="Basic residues" evidence="1">
    <location>
        <begin position="704"/>
        <end position="721"/>
    </location>
</feature>
<proteinExistence type="predicted"/>
<evidence type="ECO:0000313" key="3">
    <source>
        <dbReference type="EMBL" id="KAE8245158.1"/>
    </source>
</evidence>
<reference evidence="3" key="2">
    <citation type="journal article" date="2019" name="IMA Fungus">
        <title>Genome sequencing and comparison of five Tilletia species to identify candidate genes for the detection of regulated species infecting wheat.</title>
        <authorList>
            <person name="Nguyen H.D.T."/>
            <person name="Sultana T."/>
            <person name="Kesanakurti P."/>
            <person name="Hambleton S."/>
        </authorList>
    </citation>
    <scope>NUCLEOTIDE SEQUENCE</scope>
    <source>
        <strain evidence="3">DAOMC 236416</strain>
    </source>
</reference>
<feature type="compositionally biased region" description="Acidic residues" evidence="1">
    <location>
        <begin position="995"/>
        <end position="1006"/>
    </location>
</feature>
<sequence length="1099" mass="112080">MAHILQQQRPQREQRNMLLKVIYTLESNTEHTLVARLPQPITVTVLPPPRVRGARARREAHAAAFSNNISESSLLQQQPAPERFAAISLKTCLGAICMASPDLVMDQTKDYTLYAVDALENYRNSLSASLKRSTSSTAPSGSGILSSPVTSSKPSSPHKRSVLAGKGYFTWALEEPGEGHSIVNGRIVGGSTYDSLFHTADDDDDEEEDDETLEIVLRLKEVARASRDQYFSILGGLHQPSRQSPSMLSLSSQPTPGPSTLNQISISRTVSDPNLMSNSNPSVSLSTPIDMGPPSYPTPPLAWPMEPSPATHQLSAANTPAQDAGTPSQGMSTEAQRNTNDTTPGTQEQLLSLLQMLQQRQPSGTSMNNDLSGLPQQSTSSNELSDPLLPPPPLPTSSASSSSSSATDSGNASLEQQMQFADVLGGLADMMGITLPPELLPERSLLSSSGPTTMADQVAASNAPTPQSTSTPSVVVVSATTVAETPTAIDAPALTSAKHTPAQQPSPLPSFSNTDEPSVRPSRQPTPSTSTGTGMNNSSSVFSAQPQSGLGVASSVAHFGSAPSSSAKRGSLDAIAEQRSRKVRRRPTAGAVNGGESPAAGPSGTSSTSTSVGGGLGPSLLAAAGLVTGAPPTGASRAGSVDGGKATSVASGKSEKKERKFSRRAARERAVATAAANVAERERASEGPGSSRGHAASEAGPVPVHKKNVGNKLGTRTRKKADVRAGAAALSSSQFPPLSAPSSRRGLDGETSSSSTQQHARGSGTTPASRQIAQITFAQSSPIRESNSSSSESSTKVDSSSSFFGGANKSISTLATPLGGTNSISRFSFPKHLLQSSPGTAFDALLSEGDLDFDGFAIPHGLFGSPSMIHDTLGGGGGGSSRHSRAGGGGGGGSSDLHGHGESSSMGRCPSTPLRRSPRKNPAGTHASMNPYATSTGKDGNGGGGGGGAEHDLFGSDGESPLFGFVNMSPASGRGASVSRGGLLGSGGGGGGGGGDDDGLGGEGNDDPFASPSARRAQRRMPSSQQSSKGTPVMGSGSRNGSGGISLSALMVSPNLNEVDFAALLRTNLAGGGSGSGSQAGMEHHAHGSMLTGSPMRLR</sequence>
<feature type="domain" description="Ams2/SPT21 N-terminal" evidence="2">
    <location>
        <begin position="86"/>
        <end position="121"/>
    </location>
</feature>
<feature type="compositionally biased region" description="Polar residues" evidence="1">
    <location>
        <begin position="730"/>
        <end position="742"/>
    </location>
</feature>
<dbReference type="Pfam" id="PF25823">
    <property type="entry name" value="Ams2-SPT21_N"/>
    <property type="match status" value="1"/>
</dbReference>
<evidence type="ECO:0000256" key="1">
    <source>
        <dbReference type="SAM" id="MobiDB-lite"/>
    </source>
</evidence>